<keyword evidence="2" id="KW-1277">Toxin-antitoxin system</keyword>
<accession>A0A0D8HL79</accession>
<dbReference type="Pfam" id="PF02452">
    <property type="entry name" value="PemK_toxin"/>
    <property type="match status" value="1"/>
</dbReference>
<dbReference type="PANTHER" id="PTHR33988">
    <property type="entry name" value="ENDORIBONUCLEASE MAZF-RELATED"/>
    <property type="match status" value="1"/>
</dbReference>
<evidence type="ECO:0000256" key="1">
    <source>
        <dbReference type="ARBA" id="ARBA00007521"/>
    </source>
</evidence>
<name>A0A0D8HL79_9ACTN</name>
<dbReference type="EMBL" id="JXYS01000015">
    <property type="protein sequence ID" value="KJF18497.1"/>
    <property type="molecule type" value="Genomic_DNA"/>
</dbReference>
<dbReference type="GO" id="GO:0016075">
    <property type="term" value="P:rRNA catabolic process"/>
    <property type="evidence" value="ECO:0007669"/>
    <property type="project" value="TreeGrafter"/>
</dbReference>
<comment type="similarity">
    <text evidence="1">Belongs to the PemK/MazF family.</text>
</comment>
<dbReference type="AlphaFoldDB" id="A0A0D8HL79"/>
<dbReference type="STRING" id="1280514.AXFE_06250"/>
<dbReference type="Gene3D" id="2.30.30.110">
    <property type="match status" value="1"/>
</dbReference>
<evidence type="ECO:0000313" key="3">
    <source>
        <dbReference type="EMBL" id="KJF18497.1"/>
    </source>
</evidence>
<keyword evidence="3" id="KW-0378">Hydrolase</keyword>
<proteinExistence type="inferred from homology"/>
<evidence type="ECO:0000256" key="2">
    <source>
        <dbReference type="ARBA" id="ARBA00022649"/>
    </source>
</evidence>
<dbReference type="PANTHER" id="PTHR33988:SF2">
    <property type="entry name" value="ENDORIBONUCLEASE MAZF"/>
    <property type="match status" value="1"/>
</dbReference>
<comment type="caution">
    <text evidence="3">The sequence shown here is derived from an EMBL/GenBank/DDBJ whole genome shotgun (WGS) entry which is preliminary data.</text>
</comment>
<dbReference type="GO" id="GO:0016787">
    <property type="term" value="F:hydrolase activity"/>
    <property type="evidence" value="ECO:0007669"/>
    <property type="project" value="UniProtKB-KW"/>
</dbReference>
<dbReference type="GO" id="GO:0006402">
    <property type="term" value="P:mRNA catabolic process"/>
    <property type="evidence" value="ECO:0007669"/>
    <property type="project" value="TreeGrafter"/>
</dbReference>
<dbReference type="InterPro" id="IPR003477">
    <property type="entry name" value="PemK-like"/>
</dbReference>
<dbReference type="InterPro" id="IPR011067">
    <property type="entry name" value="Plasmid_toxin/cell-grow_inhib"/>
</dbReference>
<keyword evidence="4" id="KW-1185">Reference proteome</keyword>
<reference evidence="3 4" key="1">
    <citation type="submission" date="2015-01" db="EMBL/GenBank/DDBJ databases">
        <title>Draft genome of the acidophilic iron oxidizer Acidithrix ferrooxidans strain Py-F3.</title>
        <authorList>
            <person name="Poehlein A."/>
            <person name="Eisen S."/>
            <person name="Schloemann M."/>
            <person name="Johnson B.D."/>
            <person name="Daniel R."/>
            <person name="Muehling M."/>
        </authorList>
    </citation>
    <scope>NUCLEOTIDE SEQUENCE [LARGE SCALE GENOMIC DNA]</scope>
    <source>
        <strain evidence="3 4">Py-F3</strain>
    </source>
</reference>
<dbReference type="Proteomes" id="UP000032360">
    <property type="component" value="Unassembled WGS sequence"/>
</dbReference>
<gene>
    <name evidence="3" type="primary">mazF6</name>
    <name evidence="3" type="ORF">AXFE_06250</name>
</gene>
<dbReference type="GO" id="GO:0003677">
    <property type="term" value="F:DNA binding"/>
    <property type="evidence" value="ECO:0007669"/>
    <property type="project" value="InterPro"/>
</dbReference>
<dbReference type="GO" id="GO:0004521">
    <property type="term" value="F:RNA endonuclease activity"/>
    <property type="evidence" value="ECO:0007669"/>
    <property type="project" value="TreeGrafter"/>
</dbReference>
<dbReference type="SUPFAM" id="SSF50118">
    <property type="entry name" value="Cell growth inhibitor/plasmid maintenance toxic component"/>
    <property type="match status" value="1"/>
</dbReference>
<protein>
    <submittedName>
        <fullName evidence="3">mRNA interferase MazF6</fullName>
        <ecNumber evidence="3">3.1.-.-</ecNumber>
    </submittedName>
</protein>
<organism evidence="3 4">
    <name type="scientific">Acidithrix ferrooxidans</name>
    <dbReference type="NCBI Taxonomy" id="1280514"/>
    <lineage>
        <taxon>Bacteria</taxon>
        <taxon>Bacillati</taxon>
        <taxon>Actinomycetota</taxon>
        <taxon>Acidimicrobiia</taxon>
        <taxon>Acidimicrobiales</taxon>
        <taxon>Acidimicrobiaceae</taxon>
        <taxon>Acidithrix</taxon>
    </lineage>
</organism>
<evidence type="ECO:0000313" key="4">
    <source>
        <dbReference type="Proteomes" id="UP000032360"/>
    </source>
</evidence>
<sequence>MDLGEPQGSRPAKRRPVLIVSDDLYNSSKLATVVAVTFTSTLHLGDMPGNVHIAEGEAGMTRASVANVTALVTLDKSELGRRTGRVRPLTLERIDHGLREVLGL</sequence>
<dbReference type="EC" id="3.1.-.-" evidence="3"/>